<comment type="caution">
    <text evidence="1">The sequence shown here is derived from an EMBL/GenBank/DDBJ whole genome shotgun (WGS) entry which is preliminary data.</text>
</comment>
<accession>A0A919JWC6</accession>
<keyword evidence="2" id="KW-1185">Reference proteome</keyword>
<organism evidence="1 2">
    <name type="scientific">Paractinoplanes rishiriensis</name>
    <dbReference type="NCBI Taxonomy" id="1050105"/>
    <lineage>
        <taxon>Bacteria</taxon>
        <taxon>Bacillati</taxon>
        <taxon>Actinomycetota</taxon>
        <taxon>Actinomycetes</taxon>
        <taxon>Micromonosporales</taxon>
        <taxon>Micromonosporaceae</taxon>
        <taxon>Paractinoplanes</taxon>
    </lineage>
</organism>
<sequence length="156" mass="16483">MTTPAQLRKFARSLAETHQQDNIFAVRDKRFAALGGGNEVTLHLPAADAEDFLAAHPAGRRGARGTVRIGLADLDGQQLNHWVWLAWRSCAPRELTEPPAAAADLPKAIGQPATRALAAAGITTLAQVAGYTDAELLALHGVGPKAIGILRASLIR</sequence>
<dbReference type="SUPFAM" id="SSF47789">
    <property type="entry name" value="C-terminal domain of RNA polymerase alpha subunit"/>
    <property type="match status" value="1"/>
</dbReference>
<reference evidence="1" key="1">
    <citation type="submission" date="2021-01" db="EMBL/GenBank/DDBJ databases">
        <title>Whole genome shotgun sequence of Actinoplanes rishiriensis NBRC 108556.</title>
        <authorList>
            <person name="Komaki H."/>
            <person name="Tamura T."/>
        </authorList>
    </citation>
    <scope>NUCLEOTIDE SEQUENCE</scope>
    <source>
        <strain evidence="1">NBRC 108556</strain>
    </source>
</reference>
<gene>
    <name evidence="1" type="ORF">Ari01nite_19770</name>
</gene>
<evidence type="ECO:0008006" key="3">
    <source>
        <dbReference type="Google" id="ProtNLM"/>
    </source>
</evidence>
<dbReference type="Proteomes" id="UP000636960">
    <property type="component" value="Unassembled WGS sequence"/>
</dbReference>
<protein>
    <recommendedName>
        <fullName evidence="3">Helix-hairpin-helix domain-containing protein</fullName>
    </recommendedName>
</protein>
<proteinExistence type="predicted"/>
<dbReference type="EMBL" id="BOMV01000013">
    <property type="protein sequence ID" value="GIE94512.1"/>
    <property type="molecule type" value="Genomic_DNA"/>
</dbReference>
<dbReference type="RefSeq" id="WP_239162614.1">
    <property type="nucleotide sequence ID" value="NZ_BOMV01000013.1"/>
</dbReference>
<evidence type="ECO:0000313" key="2">
    <source>
        <dbReference type="Proteomes" id="UP000636960"/>
    </source>
</evidence>
<name>A0A919JWC6_9ACTN</name>
<dbReference type="AlphaFoldDB" id="A0A919JWC6"/>
<dbReference type="Gene3D" id="1.10.150.20">
    <property type="entry name" value="5' to 3' exonuclease, C-terminal subdomain"/>
    <property type="match status" value="1"/>
</dbReference>
<evidence type="ECO:0000313" key="1">
    <source>
        <dbReference type="EMBL" id="GIE94512.1"/>
    </source>
</evidence>